<keyword evidence="3" id="KW-0156">Chromatin regulator</keyword>
<name>A0A6A6GS22_VIRVR</name>
<dbReference type="GO" id="GO:0006338">
    <property type="term" value="P:chromatin remodeling"/>
    <property type="evidence" value="ECO:0007669"/>
    <property type="project" value="InterPro"/>
</dbReference>
<dbReference type="CDD" id="cd04369">
    <property type="entry name" value="Bromodomain"/>
    <property type="match status" value="2"/>
</dbReference>
<feature type="region of interest" description="Disordered" evidence="9">
    <location>
        <begin position="1"/>
        <end position="46"/>
    </location>
</feature>
<feature type="region of interest" description="Disordered" evidence="9">
    <location>
        <begin position="394"/>
        <end position="453"/>
    </location>
</feature>
<evidence type="ECO:0000313" key="12">
    <source>
        <dbReference type="Proteomes" id="UP000800092"/>
    </source>
</evidence>
<feature type="region of interest" description="Disordered" evidence="9">
    <location>
        <begin position="627"/>
        <end position="662"/>
    </location>
</feature>
<dbReference type="Pfam" id="PF22994">
    <property type="entry name" value="RSC4_Ig_like"/>
    <property type="match status" value="2"/>
</dbReference>
<feature type="compositionally biased region" description="Polar residues" evidence="9">
    <location>
        <begin position="227"/>
        <end position="246"/>
    </location>
</feature>
<evidence type="ECO:0000259" key="10">
    <source>
        <dbReference type="PROSITE" id="PS50014"/>
    </source>
</evidence>
<dbReference type="InterPro" id="IPR054551">
    <property type="entry name" value="RSC4_Ig-like"/>
</dbReference>
<feature type="region of interest" description="Disordered" evidence="9">
    <location>
        <begin position="736"/>
        <end position="755"/>
    </location>
</feature>
<dbReference type="SUPFAM" id="SSF47370">
    <property type="entry name" value="Bromodomain"/>
    <property type="match status" value="2"/>
</dbReference>
<evidence type="ECO:0000256" key="1">
    <source>
        <dbReference type="ARBA" id="ARBA00004123"/>
    </source>
</evidence>
<keyword evidence="2" id="KW-0677">Repeat</keyword>
<dbReference type="InterPro" id="IPR037382">
    <property type="entry name" value="Rsc/polybromo"/>
</dbReference>
<protein>
    <submittedName>
        <fullName evidence="11">Bromodomain-containing protein</fullName>
    </submittedName>
</protein>
<keyword evidence="12" id="KW-1185">Reference proteome</keyword>
<feature type="compositionally biased region" description="Low complexity" evidence="9">
    <location>
        <begin position="247"/>
        <end position="256"/>
    </location>
</feature>
<evidence type="ECO:0000256" key="4">
    <source>
        <dbReference type="ARBA" id="ARBA00023015"/>
    </source>
</evidence>
<dbReference type="GO" id="GO:0016586">
    <property type="term" value="C:RSC-type complex"/>
    <property type="evidence" value="ECO:0007669"/>
    <property type="project" value="InterPro"/>
</dbReference>
<dbReference type="SMART" id="SM00297">
    <property type="entry name" value="BROMO"/>
    <property type="match status" value="2"/>
</dbReference>
<dbReference type="OrthoDB" id="6017at2759"/>
<dbReference type="FunFam" id="1.20.920.10:FF:000083">
    <property type="entry name" value="WGS project CABT00000000 data, contig 2.8"/>
    <property type="match status" value="1"/>
</dbReference>
<evidence type="ECO:0000256" key="5">
    <source>
        <dbReference type="ARBA" id="ARBA00023117"/>
    </source>
</evidence>
<comment type="subcellular location">
    <subcellularLocation>
        <location evidence="1">Nucleus</location>
    </subcellularLocation>
</comment>
<dbReference type="EMBL" id="ML991916">
    <property type="protein sequence ID" value="KAF2228535.1"/>
    <property type="molecule type" value="Genomic_DNA"/>
</dbReference>
<evidence type="ECO:0000256" key="3">
    <source>
        <dbReference type="ARBA" id="ARBA00022853"/>
    </source>
</evidence>
<dbReference type="AlphaFoldDB" id="A0A6A6GS22"/>
<organism evidence="11 12">
    <name type="scientific">Viridothelium virens</name>
    <name type="common">Speckled blister lichen</name>
    <name type="synonym">Trypethelium virens</name>
    <dbReference type="NCBI Taxonomy" id="1048519"/>
    <lineage>
        <taxon>Eukaryota</taxon>
        <taxon>Fungi</taxon>
        <taxon>Dikarya</taxon>
        <taxon>Ascomycota</taxon>
        <taxon>Pezizomycotina</taxon>
        <taxon>Dothideomycetes</taxon>
        <taxon>Dothideomycetes incertae sedis</taxon>
        <taxon>Trypetheliales</taxon>
        <taxon>Trypetheliaceae</taxon>
        <taxon>Viridothelium</taxon>
    </lineage>
</organism>
<evidence type="ECO:0000256" key="9">
    <source>
        <dbReference type="SAM" id="MobiDB-lite"/>
    </source>
</evidence>
<feature type="region of interest" description="Disordered" evidence="9">
    <location>
        <begin position="226"/>
        <end position="262"/>
    </location>
</feature>
<dbReference type="Gene3D" id="1.20.920.10">
    <property type="entry name" value="Bromodomain-like"/>
    <property type="match status" value="2"/>
</dbReference>
<feature type="compositionally biased region" description="Low complexity" evidence="9">
    <location>
        <begin position="575"/>
        <end position="594"/>
    </location>
</feature>
<dbReference type="InterPro" id="IPR001487">
    <property type="entry name" value="Bromodomain"/>
</dbReference>
<dbReference type="PRINTS" id="PR01217">
    <property type="entry name" value="PRICHEXTENSN"/>
</dbReference>
<evidence type="ECO:0000256" key="8">
    <source>
        <dbReference type="PROSITE-ProRule" id="PRU00035"/>
    </source>
</evidence>
<dbReference type="Proteomes" id="UP000800092">
    <property type="component" value="Unassembled WGS sequence"/>
</dbReference>
<feature type="domain" description="Bromo" evidence="10">
    <location>
        <begin position="298"/>
        <end position="377"/>
    </location>
</feature>
<dbReference type="GO" id="GO:0006368">
    <property type="term" value="P:transcription elongation by RNA polymerase II"/>
    <property type="evidence" value="ECO:0007669"/>
    <property type="project" value="TreeGrafter"/>
</dbReference>
<keyword evidence="6" id="KW-0804">Transcription</keyword>
<dbReference type="InterPro" id="IPR036427">
    <property type="entry name" value="Bromodomain-like_sf"/>
</dbReference>
<reference evidence="11" key="1">
    <citation type="journal article" date="2020" name="Stud. Mycol.">
        <title>101 Dothideomycetes genomes: a test case for predicting lifestyles and emergence of pathogens.</title>
        <authorList>
            <person name="Haridas S."/>
            <person name="Albert R."/>
            <person name="Binder M."/>
            <person name="Bloem J."/>
            <person name="Labutti K."/>
            <person name="Salamov A."/>
            <person name="Andreopoulos B."/>
            <person name="Baker S."/>
            <person name="Barry K."/>
            <person name="Bills G."/>
            <person name="Bluhm B."/>
            <person name="Cannon C."/>
            <person name="Castanera R."/>
            <person name="Culley D."/>
            <person name="Daum C."/>
            <person name="Ezra D."/>
            <person name="Gonzalez J."/>
            <person name="Henrissat B."/>
            <person name="Kuo A."/>
            <person name="Liang C."/>
            <person name="Lipzen A."/>
            <person name="Lutzoni F."/>
            <person name="Magnuson J."/>
            <person name="Mondo S."/>
            <person name="Nolan M."/>
            <person name="Ohm R."/>
            <person name="Pangilinan J."/>
            <person name="Park H.-J."/>
            <person name="Ramirez L."/>
            <person name="Alfaro M."/>
            <person name="Sun H."/>
            <person name="Tritt A."/>
            <person name="Yoshinaga Y."/>
            <person name="Zwiers L.-H."/>
            <person name="Turgeon B."/>
            <person name="Goodwin S."/>
            <person name="Spatafora J."/>
            <person name="Crous P."/>
            <person name="Grigoriev I."/>
        </authorList>
    </citation>
    <scope>NUCLEOTIDE SEQUENCE</scope>
    <source>
        <strain evidence="11">Tuck. ex Michener</strain>
    </source>
</reference>
<keyword evidence="4" id="KW-0805">Transcription regulation</keyword>
<dbReference type="PRINTS" id="PR00503">
    <property type="entry name" value="BROMODOMAIN"/>
</dbReference>
<dbReference type="PANTHER" id="PTHR16062:SF19">
    <property type="entry name" value="PROTEIN POLYBROMO-1"/>
    <property type="match status" value="1"/>
</dbReference>
<feature type="compositionally biased region" description="Low complexity" evidence="9">
    <location>
        <begin position="627"/>
        <end position="657"/>
    </location>
</feature>
<dbReference type="PANTHER" id="PTHR16062">
    <property type="entry name" value="SWI/SNF-RELATED"/>
    <property type="match status" value="1"/>
</dbReference>
<evidence type="ECO:0000313" key="11">
    <source>
        <dbReference type="EMBL" id="KAF2228535.1"/>
    </source>
</evidence>
<dbReference type="GO" id="GO:0003682">
    <property type="term" value="F:chromatin binding"/>
    <property type="evidence" value="ECO:0007669"/>
    <property type="project" value="TreeGrafter"/>
</dbReference>
<dbReference type="PROSITE" id="PS50014">
    <property type="entry name" value="BROMODOMAIN_2"/>
    <property type="match status" value="2"/>
</dbReference>
<evidence type="ECO:0000256" key="7">
    <source>
        <dbReference type="ARBA" id="ARBA00023242"/>
    </source>
</evidence>
<feature type="compositionally biased region" description="Low complexity" evidence="9">
    <location>
        <begin position="507"/>
        <end position="518"/>
    </location>
</feature>
<proteinExistence type="predicted"/>
<gene>
    <name evidence="11" type="ORF">EV356DRAFT_512930</name>
</gene>
<feature type="domain" description="Bromo" evidence="10">
    <location>
        <begin position="119"/>
        <end position="189"/>
    </location>
</feature>
<dbReference type="Pfam" id="PF00439">
    <property type="entry name" value="Bromodomain"/>
    <property type="match status" value="2"/>
</dbReference>
<feature type="region of interest" description="Disordered" evidence="9">
    <location>
        <begin position="468"/>
        <end position="594"/>
    </location>
</feature>
<keyword evidence="5 8" id="KW-0103">Bromodomain</keyword>
<keyword evidence="7" id="KW-0539">Nucleus</keyword>
<sequence length="821" mass="87488">MSLRLSLNAGTKRKAQSGAGSPEGSASKRQRVPGRNAATGWTFARGNTTSGCTLRPARLLSNSDQPIFRCPNLLLRRKRWIQLTRYLKGPNEDVKETPERTTEEGLKFVDQLRKAQDKHGRPIATQFLTLPLREEAPGYYKEILLPIAIDTVEGKLERKEYPNLSAIESDVKRMVNNAKSYNDRSSAIFADAERIRKMLSNYMVKNNPAYKDPNYIAYPTPIPAHLTNGTQSTNGNTPTTKPSGKGTSTPATASPAPARPSPGLLDAEQLLENTDFAGKTFQQAQDQIVVELIKHQDDGLEIYTPFVTLPPRSLADYYQVIKNPVSLNTVRKKVRGQQGRNQPTGITELKSWDSFENEMSYIWRNAREYNEDGSDISNLSLELEEHFKRRLAEAKAKVPEPTQPTLKIKSSTSQPTPKPPGTKLRLGGNKASPAPTNDTATPVPRPSHTPGVTVDNEALRRQQELIQAGVNGQTSEQRPPPRNPFSSSRPGSAAPPLPNLSQSQQTSSAGSPPLSSSGIKAEAGVGASASPALNPVRGTSGAPEGRGPSPLANSAMPPPSTTPRAPSESPLPNGHTPAPNAPTPHTTSTAPHQPASHITAAASFPYRLRDADTPVSKALLPVLSISSQASASQSSSSSSTTSTSTSSSSSSPTPAATKPFHLDVPAHPKLTLQSVTVALPPQHSTLRVLPRISEEVLRMRPYRTFVSLNGARLLGTPLKQKVVAGAGAGVNGNASGSGNGSGNGDGNAGANGGANGVEGGGSVELKGYEEKLQVFEARLQPGVNRIEVEVVVGRQRGSGEKGGLEIEGEKISVFVNLMKGV</sequence>
<evidence type="ECO:0000256" key="2">
    <source>
        <dbReference type="ARBA" id="ARBA00022737"/>
    </source>
</evidence>
<accession>A0A6A6GS22</accession>
<evidence type="ECO:0000256" key="6">
    <source>
        <dbReference type="ARBA" id="ARBA00023163"/>
    </source>
</evidence>